<name>A0A239D116_9BACT</name>
<sequence>MMSLTKLLVLAICAFIVWKLFAGDKRWKENKAKEQKEDLVASGEMVKDPVCGAYVSRHGDIRVRHGDVVLHFCSYECREQYLKRLEGEGGGKDGDAQA</sequence>
<reference evidence="2 3" key="1">
    <citation type="submission" date="2017-06" db="EMBL/GenBank/DDBJ databases">
        <authorList>
            <person name="Kim H.J."/>
            <person name="Triplett B.A."/>
        </authorList>
    </citation>
    <scope>NUCLEOTIDE SEQUENCE [LARGE SCALE GENOMIC DNA]</scope>
    <source>
        <strain evidence="2 3">DSM 13116</strain>
    </source>
</reference>
<gene>
    <name evidence="2" type="ORF">SAMN04488503_0064</name>
</gene>
<dbReference type="AlphaFoldDB" id="A0A239D116"/>
<feature type="domain" description="TRASH" evidence="1">
    <location>
        <begin position="48"/>
        <end position="85"/>
    </location>
</feature>
<protein>
    <recommendedName>
        <fullName evidence="1">TRASH domain-containing protein</fullName>
    </recommendedName>
</protein>
<dbReference type="RefSeq" id="WP_327438397.1">
    <property type="nucleotide sequence ID" value="NZ_FZOC01000010.1"/>
</dbReference>
<evidence type="ECO:0000313" key="2">
    <source>
        <dbReference type="EMBL" id="SNS26040.1"/>
    </source>
</evidence>
<dbReference type="SMART" id="SM00746">
    <property type="entry name" value="TRASH"/>
    <property type="match status" value="1"/>
</dbReference>
<proteinExistence type="predicted"/>
<dbReference type="EMBL" id="FZOC01000010">
    <property type="protein sequence ID" value="SNS26040.1"/>
    <property type="molecule type" value="Genomic_DNA"/>
</dbReference>
<keyword evidence="3" id="KW-1185">Reference proteome</keyword>
<evidence type="ECO:0000313" key="3">
    <source>
        <dbReference type="Proteomes" id="UP000198324"/>
    </source>
</evidence>
<evidence type="ECO:0000259" key="1">
    <source>
        <dbReference type="SMART" id="SM00746"/>
    </source>
</evidence>
<organism evidence="2 3">
    <name type="scientific">Humidesulfovibrio mexicanus</name>
    <dbReference type="NCBI Taxonomy" id="147047"/>
    <lineage>
        <taxon>Bacteria</taxon>
        <taxon>Pseudomonadati</taxon>
        <taxon>Thermodesulfobacteriota</taxon>
        <taxon>Desulfovibrionia</taxon>
        <taxon>Desulfovibrionales</taxon>
        <taxon>Desulfovibrionaceae</taxon>
        <taxon>Humidesulfovibrio</taxon>
    </lineage>
</organism>
<dbReference type="InterPro" id="IPR011017">
    <property type="entry name" value="TRASH_dom"/>
</dbReference>
<dbReference type="Proteomes" id="UP000198324">
    <property type="component" value="Unassembled WGS sequence"/>
</dbReference>
<accession>A0A239D116</accession>